<sequence>MASDAQEDSLNKLEYLSLVSKVCTELESHLGIGDKVLAEYITDMGTKCETVEEFDSRLKEKGAELPDYFVRTLLTIIHAILPPKPKTKTSKELNKDQGEGKKPIFPALAIGDSRERVKEIEREIEMETKEWGRGDEGVEGGRKHKDKDGDRDRDRDRDRGRGRGREGDRDTERRERYRERDRDRSEGRHKERHTRDGDVKEDDERRGRDKDHRSRGRHKKRHRRDGNEEDGGYLEEDDERRDRNEDDRSRGRHKERHRRGGYEEDGGDTREEDGKSDGRSGRNQSGEPELYQVYKGRVSRVMDTGCFVQLNDIRGKEGLVHVSQMATRRIANAKDVVKRDQEVYVKVISVSGQKLSLSMRDVDQNTGKDLLPLKKRSDDDAFRSNPSGVANNGGSMTRTGLSGIRITDEDDVVPSRRPLKRMSSPEKWEAKQLIAAGVLDVRENPMYDEETEGILYQEEGAEEELEIELNEDEPAFLQGQSRYSMDMSPVKIFKNPEGSLSRAAALQSALIKERREVREQQQRTMLDSIPKDLNRPWEDPMPETGERHLAQELRGVGLSAYDMPEWKKDAFGKALTFGQRSKLSIQDQRQSLPIYKLKNELIQAVHDNQVLVVIGETGSGKTTQVTQYLAEAGYTTTGKIGCTQPRRVAAMSVAKRVAEEFGCRLGEEVGYAIRFEDCTGPDTVIKYMTDGMLLREILIDENLTQYSVVMLDEAHERTIHTDVLFGLLKQLVKRRPDLRLIVTSATLDAEKFSGYFFNCNIFTIPGRTYPVEILYTKQPESDYLDAALITVMQIHLTEPEGDILVFLTGQEEIDHACQCLYERMKGLGKNVPELIILPVYSALPSEMQSRIFEPAPPGKRKVVVATNIAEASLTIDGIFYVIDPGFAKQNVYNPKQGLDSLVITPISQASAKQRAGRAGRTGPGKCYRLYTESAFHNEMSPTSIPEIQRINLGMTTLTMKAMGINDLLSFDFMDPPSPQALISAMEQLYSLGALDEEGLLTKLGRKMAEFPLDPPLSKMLLASVDLGCSDEILTIIAMIQTGNIFYRPREKQAQADQKRAKFFQPEGDHLTLLAVYEAWKAKNFSGPWCFENFVQSRSLRRAQDVRKQLLTIMDKYKLDVVSAGKNFTKIRKAIAAGFFFHAARKDPQEGYRTLVENQPVYIHPSSALFQRQPDWVIYHELVMTTKEYMREVTVVDPKWLVELAPRFFKVADPTKMSKRKRQERIEPLYDRYHEPNSWRLSKRRA</sequence>
<dbReference type="Proteomes" id="UP000828048">
    <property type="component" value="Chromosome 8"/>
</dbReference>
<organism evidence="1 2">
    <name type="scientific">Vaccinium darrowii</name>
    <dbReference type="NCBI Taxonomy" id="229202"/>
    <lineage>
        <taxon>Eukaryota</taxon>
        <taxon>Viridiplantae</taxon>
        <taxon>Streptophyta</taxon>
        <taxon>Embryophyta</taxon>
        <taxon>Tracheophyta</taxon>
        <taxon>Spermatophyta</taxon>
        <taxon>Magnoliopsida</taxon>
        <taxon>eudicotyledons</taxon>
        <taxon>Gunneridae</taxon>
        <taxon>Pentapetalae</taxon>
        <taxon>asterids</taxon>
        <taxon>Ericales</taxon>
        <taxon>Ericaceae</taxon>
        <taxon>Vaccinioideae</taxon>
        <taxon>Vaccinieae</taxon>
        <taxon>Vaccinium</taxon>
    </lineage>
</organism>
<proteinExistence type="predicted"/>
<comment type="caution">
    <text evidence="1">The sequence shown here is derived from an EMBL/GenBank/DDBJ whole genome shotgun (WGS) entry which is preliminary data.</text>
</comment>
<name>A0ACB7YE50_9ERIC</name>
<gene>
    <name evidence="1" type="ORF">Vadar_011631</name>
</gene>
<evidence type="ECO:0000313" key="2">
    <source>
        <dbReference type="Proteomes" id="UP000828048"/>
    </source>
</evidence>
<evidence type="ECO:0000313" key="1">
    <source>
        <dbReference type="EMBL" id="KAH7851443.1"/>
    </source>
</evidence>
<accession>A0ACB7YE50</accession>
<protein>
    <submittedName>
        <fullName evidence="1">Uncharacterized protein</fullName>
    </submittedName>
</protein>
<reference evidence="1 2" key="1">
    <citation type="journal article" date="2021" name="Hortic Res">
        <title>High-quality reference genome and annotation aids understanding of berry development for evergreen blueberry (Vaccinium darrowii).</title>
        <authorList>
            <person name="Yu J."/>
            <person name="Hulse-Kemp A.M."/>
            <person name="Babiker E."/>
            <person name="Staton M."/>
        </authorList>
    </citation>
    <scope>NUCLEOTIDE SEQUENCE [LARGE SCALE GENOMIC DNA]</scope>
    <source>
        <strain evidence="2">cv. NJ 8807/NJ 8810</strain>
        <tissue evidence="1">Young leaf</tissue>
    </source>
</reference>
<dbReference type="EMBL" id="CM037158">
    <property type="protein sequence ID" value="KAH7851443.1"/>
    <property type="molecule type" value="Genomic_DNA"/>
</dbReference>
<keyword evidence="2" id="KW-1185">Reference proteome</keyword>